<organism evidence="1 2">
    <name type="scientific">Trichophyton soudanense CBS 452.61</name>
    <dbReference type="NCBI Taxonomy" id="1215331"/>
    <lineage>
        <taxon>Eukaryota</taxon>
        <taxon>Fungi</taxon>
        <taxon>Dikarya</taxon>
        <taxon>Ascomycota</taxon>
        <taxon>Pezizomycotina</taxon>
        <taxon>Eurotiomycetes</taxon>
        <taxon>Eurotiomycetidae</taxon>
        <taxon>Onygenales</taxon>
        <taxon>Arthrodermataceae</taxon>
        <taxon>Trichophyton</taxon>
    </lineage>
</organism>
<name>A0A022XJ18_TRISD</name>
<dbReference type="HOGENOM" id="CLU_1409737_0_0_1"/>
<dbReference type="AlphaFoldDB" id="A0A022XJ18"/>
<reference evidence="1 2" key="1">
    <citation type="submission" date="2014-02" db="EMBL/GenBank/DDBJ databases">
        <title>The Genome Sequence of Trichophyton rubrum (morphotype soudanense) CBS 452.61.</title>
        <authorList>
            <consortium name="The Broad Institute Genomics Platform"/>
            <person name="Cuomo C.A."/>
            <person name="White T.C."/>
            <person name="Graser Y."/>
            <person name="Martinez-Rossi N."/>
            <person name="Heitman J."/>
            <person name="Young S.K."/>
            <person name="Zeng Q."/>
            <person name="Gargeya S."/>
            <person name="Abouelleil A."/>
            <person name="Alvarado L."/>
            <person name="Chapman S.B."/>
            <person name="Gainer-Dewar J."/>
            <person name="Goldberg J."/>
            <person name="Griggs A."/>
            <person name="Gujja S."/>
            <person name="Hansen M."/>
            <person name="Howarth C."/>
            <person name="Imamovic A."/>
            <person name="Larimer J."/>
            <person name="Martinez D."/>
            <person name="Murphy C."/>
            <person name="Pearson M.D."/>
            <person name="Persinoti G."/>
            <person name="Poon T."/>
            <person name="Priest M."/>
            <person name="Roberts A.D."/>
            <person name="Saif S."/>
            <person name="Shea T.D."/>
            <person name="Sykes S.N."/>
            <person name="Wortman J."/>
            <person name="Nusbaum C."/>
            <person name="Birren B."/>
        </authorList>
    </citation>
    <scope>NUCLEOTIDE SEQUENCE [LARGE SCALE GENOMIC DNA]</scope>
    <source>
        <strain evidence="1 2">CBS 452.61</strain>
    </source>
</reference>
<evidence type="ECO:0000313" key="2">
    <source>
        <dbReference type="Proteomes" id="UP000023623"/>
    </source>
</evidence>
<evidence type="ECO:0000313" key="1">
    <source>
        <dbReference type="EMBL" id="EZF70291.1"/>
    </source>
</evidence>
<dbReference type="EMBL" id="KK208913">
    <property type="protein sequence ID" value="EZF70291.1"/>
    <property type="molecule type" value="Genomic_DNA"/>
</dbReference>
<protein>
    <submittedName>
        <fullName evidence="1">Uncharacterized protein</fullName>
    </submittedName>
</protein>
<sequence length="209" mass="23646">MAVEASRHVQMVIDVRSIDLLSRGNWLYPSKIQSNNRITAADFTGKKWEILSLFANDKSNISYWQSEKLSIQTRRLSSLQADLCLQITVPDQAIAVIDLEKVRENVHLVLWTDCRYCPGILGTETSVSVGSLFGSVIMIVSFSNGANSPILFEVVVRRALTWKSVPKHSPDIKMAGVLPLESRKHFLSCIRKVQTLLWLRMYSISPLVW</sequence>
<accession>A0A022XJ18</accession>
<dbReference type="Proteomes" id="UP000023623">
    <property type="component" value="Unassembled WGS sequence"/>
</dbReference>
<proteinExistence type="predicted"/>
<keyword evidence="2" id="KW-1185">Reference proteome</keyword>
<gene>
    <name evidence="1" type="ORF">H105_07350</name>
</gene>